<dbReference type="Gene3D" id="3.40.190.290">
    <property type="match status" value="1"/>
</dbReference>
<dbReference type="SUPFAM" id="SSF53850">
    <property type="entry name" value="Periplasmic binding protein-like II"/>
    <property type="match status" value="1"/>
</dbReference>
<evidence type="ECO:0000256" key="3">
    <source>
        <dbReference type="ARBA" id="ARBA00023125"/>
    </source>
</evidence>
<keyword evidence="4" id="KW-0804">Transcription</keyword>
<evidence type="ECO:0000313" key="6">
    <source>
        <dbReference type="EMBL" id="MFD1694256.1"/>
    </source>
</evidence>
<accession>A0ABW4JRQ8</accession>
<comment type="caution">
    <text evidence="6">The sequence shown here is derived from an EMBL/GenBank/DDBJ whole genome shotgun (WGS) entry which is preliminary data.</text>
</comment>
<dbReference type="Pfam" id="PF00126">
    <property type="entry name" value="HTH_1"/>
    <property type="match status" value="1"/>
</dbReference>
<dbReference type="InterPro" id="IPR050950">
    <property type="entry name" value="HTH-type_LysR_regulators"/>
</dbReference>
<protein>
    <submittedName>
        <fullName evidence="6">LysR family transcriptional regulator</fullName>
    </submittedName>
</protein>
<organism evidence="6 7">
    <name type="scientific">Roseibium aestuarii</name>
    <dbReference type="NCBI Taxonomy" id="2600299"/>
    <lineage>
        <taxon>Bacteria</taxon>
        <taxon>Pseudomonadati</taxon>
        <taxon>Pseudomonadota</taxon>
        <taxon>Alphaproteobacteria</taxon>
        <taxon>Hyphomicrobiales</taxon>
        <taxon>Stappiaceae</taxon>
        <taxon>Roseibium</taxon>
    </lineage>
</organism>
<comment type="similarity">
    <text evidence="1">Belongs to the LysR transcriptional regulatory family.</text>
</comment>
<gene>
    <name evidence="6" type="ORF">ACFSC7_01925</name>
</gene>
<dbReference type="Proteomes" id="UP001597327">
    <property type="component" value="Unassembled WGS sequence"/>
</dbReference>
<keyword evidence="3" id="KW-0238">DNA-binding</keyword>
<reference evidence="7" key="1">
    <citation type="journal article" date="2019" name="Int. J. Syst. Evol. Microbiol.">
        <title>The Global Catalogue of Microorganisms (GCM) 10K type strain sequencing project: providing services to taxonomists for standard genome sequencing and annotation.</title>
        <authorList>
            <consortium name="The Broad Institute Genomics Platform"/>
            <consortium name="The Broad Institute Genome Sequencing Center for Infectious Disease"/>
            <person name="Wu L."/>
            <person name="Ma J."/>
        </authorList>
    </citation>
    <scope>NUCLEOTIDE SEQUENCE [LARGE SCALE GENOMIC DNA]</scope>
    <source>
        <strain evidence="7">JCM 3369</strain>
    </source>
</reference>
<proteinExistence type="inferred from homology"/>
<feature type="domain" description="HTH lysR-type" evidence="5">
    <location>
        <begin position="1"/>
        <end position="60"/>
    </location>
</feature>
<evidence type="ECO:0000256" key="4">
    <source>
        <dbReference type="ARBA" id="ARBA00023163"/>
    </source>
</evidence>
<name>A0ABW4JRQ8_9HYPH</name>
<dbReference type="InterPro" id="IPR036390">
    <property type="entry name" value="WH_DNA-bd_sf"/>
</dbReference>
<evidence type="ECO:0000313" key="7">
    <source>
        <dbReference type="Proteomes" id="UP001597327"/>
    </source>
</evidence>
<dbReference type="InterPro" id="IPR000847">
    <property type="entry name" value="LysR_HTH_N"/>
</dbReference>
<dbReference type="InterPro" id="IPR005119">
    <property type="entry name" value="LysR_subst-bd"/>
</dbReference>
<dbReference type="Pfam" id="PF03466">
    <property type="entry name" value="LysR_substrate"/>
    <property type="match status" value="1"/>
</dbReference>
<sequence>MRTDYLGLEAFVAIAELGSFSRAASYLNLSQTALSHRIRKLESDLGVQLIVRTTRDVSLTKEAQTLLPQVRRDLRQLADAYAGLKQRGRSKDEELSFACVPTIAYYYMSSILKTFSRDFPRVRIRMEDQPVARVYELVQEGAAEFGISVVGARYWDLDMEEIYTEPYVLLVPRNHPLAARDTITCSDLCGLDFVRIKSQSTNRKLIDEALGDHSSEIVWRYEVQSSAMAMRLVADGVALTVLPSLTSNLFGPELKALPFSDVKMQRTLAVVTRKGMPLSRPAERLLGMTRERLASGVAQDRITLRQQAGAGELAE</sequence>
<keyword evidence="2" id="KW-0805">Transcription regulation</keyword>
<dbReference type="PRINTS" id="PR00039">
    <property type="entry name" value="HTHLYSR"/>
</dbReference>
<keyword evidence="7" id="KW-1185">Reference proteome</keyword>
<dbReference type="PANTHER" id="PTHR30419">
    <property type="entry name" value="HTH-TYPE TRANSCRIPTIONAL REGULATOR YBHD"/>
    <property type="match status" value="1"/>
</dbReference>
<dbReference type="InterPro" id="IPR036388">
    <property type="entry name" value="WH-like_DNA-bd_sf"/>
</dbReference>
<dbReference type="PROSITE" id="PS50931">
    <property type="entry name" value="HTH_LYSR"/>
    <property type="match status" value="1"/>
</dbReference>
<dbReference type="PANTHER" id="PTHR30419:SF8">
    <property type="entry name" value="NITROGEN ASSIMILATION TRANSCRIPTIONAL ACTIVATOR-RELATED"/>
    <property type="match status" value="1"/>
</dbReference>
<evidence type="ECO:0000256" key="1">
    <source>
        <dbReference type="ARBA" id="ARBA00009437"/>
    </source>
</evidence>
<dbReference type="RefSeq" id="WP_188318811.1">
    <property type="nucleotide sequence ID" value="NZ_JBHUFA010000001.1"/>
</dbReference>
<evidence type="ECO:0000256" key="2">
    <source>
        <dbReference type="ARBA" id="ARBA00023015"/>
    </source>
</evidence>
<evidence type="ECO:0000259" key="5">
    <source>
        <dbReference type="PROSITE" id="PS50931"/>
    </source>
</evidence>
<dbReference type="SUPFAM" id="SSF46785">
    <property type="entry name" value="Winged helix' DNA-binding domain"/>
    <property type="match status" value="1"/>
</dbReference>
<dbReference type="EMBL" id="JBHUFA010000001">
    <property type="protein sequence ID" value="MFD1694256.1"/>
    <property type="molecule type" value="Genomic_DNA"/>
</dbReference>
<dbReference type="Gene3D" id="1.10.10.10">
    <property type="entry name" value="Winged helix-like DNA-binding domain superfamily/Winged helix DNA-binding domain"/>
    <property type="match status" value="1"/>
</dbReference>